<proteinExistence type="predicted"/>
<feature type="compositionally biased region" description="Low complexity" evidence="1">
    <location>
        <begin position="77"/>
        <end position="100"/>
    </location>
</feature>
<feature type="region of interest" description="Disordered" evidence="1">
    <location>
        <begin position="1"/>
        <end position="30"/>
    </location>
</feature>
<dbReference type="Proteomes" id="UP000313359">
    <property type="component" value="Unassembled WGS sequence"/>
</dbReference>
<dbReference type="AlphaFoldDB" id="A0A5C2S993"/>
<dbReference type="EMBL" id="ML122269">
    <property type="protein sequence ID" value="RPD59729.1"/>
    <property type="molecule type" value="Genomic_DNA"/>
</dbReference>
<evidence type="ECO:0000256" key="1">
    <source>
        <dbReference type="SAM" id="MobiDB-lite"/>
    </source>
</evidence>
<keyword evidence="3" id="KW-1185">Reference proteome</keyword>
<sequence length="100" mass="10782">MRPRHAPTQARRLPQRSDPRSDDAPLPLHFRPAACPLHAHARGPPLHVSGLLMILPTPKDYAKYGNAPPPSLCLTTDSIPSSRDSPSPSRAPACADARLP</sequence>
<accession>A0A5C2S993</accession>
<gene>
    <name evidence="2" type="ORF">L227DRAFT_576157</name>
</gene>
<name>A0A5C2S993_9APHY</name>
<evidence type="ECO:0000313" key="2">
    <source>
        <dbReference type="EMBL" id="RPD59729.1"/>
    </source>
</evidence>
<protein>
    <submittedName>
        <fullName evidence="2">Uncharacterized protein</fullName>
    </submittedName>
</protein>
<organism evidence="2 3">
    <name type="scientific">Lentinus tigrinus ALCF2SS1-6</name>
    <dbReference type="NCBI Taxonomy" id="1328759"/>
    <lineage>
        <taxon>Eukaryota</taxon>
        <taxon>Fungi</taxon>
        <taxon>Dikarya</taxon>
        <taxon>Basidiomycota</taxon>
        <taxon>Agaricomycotina</taxon>
        <taxon>Agaricomycetes</taxon>
        <taxon>Polyporales</taxon>
        <taxon>Polyporaceae</taxon>
        <taxon>Lentinus</taxon>
    </lineage>
</organism>
<feature type="region of interest" description="Disordered" evidence="1">
    <location>
        <begin position="59"/>
        <end position="100"/>
    </location>
</feature>
<reference evidence="2" key="1">
    <citation type="journal article" date="2018" name="Genome Biol. Evol.">
        <title>Genomics and development of Lentinus tigrinus, a white-rot wood-decaying mushroom with dimorphic fruiting bodies.</title>
        <authorList>
            <person name="Wu B."/>
            <person name="Xu Z."/>
            <person name="Knudson A."/>
            <person name="Carlson A."/>
            <person name="Chen N."/>
            <person name="Kovaka S."/>
            <person name="LaButti K."/>
            <person name="Lipzen A."/>
            <person name="Pennachio C."/>
            <person name="Riley R."/>
            <person name="Schakwitz W."/>
            <person name="Umezawa K."/>
            <person name="Ohm R.A."/>
            <person name="Grigoriev I.V."/>
            <person name="Nagy L.G."/>
            <person name="Gibbons J."/>
            <person name="Hibbett D."/>
        </authorList>
    </citation>
    <scope>NUCLEOTIDE SEQUENCE [LARGE SCALE GENOMIC DNA]</scope>
    <source>
        <strain evidence="2">ALCF2SS1-6</strain>
    </source>
</reference>
<evidence type="ECO:0000313" key="3">
    <source>
        <dbReference type="Proteomes" id="UP000313359"/>
    </source>
</evidence>